<keyword evidence="2" id="KW-1185">Reference proteome</keyword>
<sequence length="106" mass="12396">MSDQLEAKLNQLIELQEETLKAQKASLLTHIEFAKRTGLEAHVIIQKCLKMQLAHRKEGRVLLIPYTELERWMKEAEEQRLEDEKFKTRRNRLILQAKESAAGLEA</sequence>
<evidence type="ECO:0008006" key="3">
    <source>
        <dbReference type="Google" id="ProtNLM"/>
    </source>
</evidence>
<proteinExistence type="predicted"/>
<dbReference type="EMBL" id="CP048222">
    <property type="protein sequence ID" value="QHT65363.1"/>
    <property type="molecule type" value="Genomic_DNA"/>
</dbReference>
<gene>
    <name evidence="1" type="ORF">GXP67_01065</name>
</gene>
<dbReference type="KEGG" id="rhoz:GXP67_01065"/>
<dbReference type="AlphaFoldDB" id="A0A6C0GC13"/>
<accession>A0A6C0GC13</accession>
<name>A0A6C0GC13_9BACT</name>
<dbReference type="RefSeq" id="WP_162441450.1">
    <property type="nucleotide sequence ID" value="NZ_CP048222.1"/>
</dbReference>
<organism evidence="1 2">
    <name type="scientific">Rhodocytophaga rosea</name>
    <dbReference type="NCBI Taxonomy" id="2704465"/>
    <lineage>
        <taxon>Bacteria</taxon>
        <taxon>Pseudomonadati</taxon>
        <taxon>Bacteroidota</taxon>
        <taxon>Cytophagia</taxon>
        <taxon>Cytophagales</taxon>
        <taxon>Rhodocytophagaceae</taxon>
        <taxon>Rhodocytophaga</taxon>
    </lineage>
</organism>
<evidence type="ECO:0000313" key="2">
    <source>
        <dbReference type="Proteomes" id="UP000480178"/>
    </source>
</evidence>
<reference evidence="1 2" key="1">
    <citation type="submission" date="2020-01" db="EMBL/GenBank/DDBJ databases">
        <authorList>
            <person name="Kim M.K."/>
        </authorList>
    </citation>
    <scope>NUCLEOTIDE SEQUENCE [LARGE SCALE GENOMIC DNA]</scope>
    <source>
        <strain evidence="1 2">172606-1</strain>
    </source>
</reference>
<dbReference type="Proteomes" id="UP000480178">
    <property type="component" value="Chromosome"/>
</dbReference>
<protein>
    <recommendedName>
        <fullName evidence="3">Helix-turn-helix domain-containing protein</fullName>
    </recommendedName>
</protein>
<evidence type="ECO:0000313" key="1">
    <source>
        <dbReference type="EMBL" id="QHT65363.1"/>
    </source>
</evidence>